<sequence length="69" mass="7712">MLLTDFSIGCEFWTATGRWRCTDIGTRTLCAIKLDGDPRNWVGPPYSAAESVFDECDMGGLYTSDPERD</sequence>
<keyword evidence="2" id="KW-1185">Reference proteome</keyword>
<organism evidence="1 2">
    <name type="scientific">Candidatus Thiodictyon syntrophicum</name>
    <dbReference type="NCBI Taxonomy" id="1166950"/>
    <lineage>
        <taxon>Bacteria</taxon>
        <taxon>Pseudomonadati</taxon>
        <taxon>Pseudomonadota</taxon>
        <taxon>Gammaproteobacteria</taxon>
        <taxon>Chromatiales</taxon>
        <taxon>Chromatiaceae</taxon>
        <taxon>Thiodictyon</taxon>
    </lineage>
</organism>
<dbReference type="KEGG" id="tsy:THSYN_24535"/>
<dbReference type="EMBL" id="CP020370">
    <property type="protein sequence ID" value="AUB84921.1"/>
    <property type="molecule type" value="Genomic_DNA"/>
</dbReference>
<reference evidence="1 2" key="1">
    <citation type="submission" date="2017-03" db="EMBL/GenBank/DDBJ databases">
        <title>Complete genome sequence of Candidatus 'Thiodictyon syntrophicum' sp. nov. strain Cad16T, a photolithoautotroph purple sulfur bacterium isolated from an alpine meromictic lake.</title>
        <authorList>
            <person name="Luedin S.M."/>
            <person name="Pothier J.F."/>
            <person name="Danza F."/>
            <person name="Storelli N."/>
            <person name="Wittwer M."/>
            <person name="Tonolla M."/>
        </authorList>
    </citation>
    <scope>NUCLEOTIDE SEQUENCE [LARGE SCALE GENOMIC DNA]</scope>
    <source>
        <strain evidence="1 2">Cad16T</strain>
    </source>
</reference>
<gene>
    <name evidence="1" type="ORF">THSYN_24535</name>
</gene>
<name>A0A2K8UIE4_9GAMM</name>
<proteinExistence type="predicted"/>
<dbReference type="AlphaFoldDB" id="A0A2K8UIE4"/>
<protein>
    <submittedName>
        <fullName evidence="1">Uncharacterized protein</fullName>
    </submittedName>
</protein>
<dbReference type="OrthoDB" id="5952532at2"/>
<accession>A0A2K8UIE4</accession>
<dbReference type="Proteomes" id="UP000232638">
    <property type="component" value="Chromosome"/>
</dbReference>
<evidence type="ECO:0000313" key="1">
    <source>
        <dbReference type="EMBL" id="AUB84921.1"/>
    </source>
</evidence>
<evidence type="ECO:0000313" key="2">
    <source>
        <dbReference type="Proteomes" id="UP000232638"/>
    </source>
</evidence>